<feature type="region of interest" description="Disordered" evidence="1">
    <location>
        <begin position="91"/>
        <end position="114"/>
    </location>
</feature>
<organism evidence="2 3">
    <name type="scientific">Pseudozyma flocculosa</name>
    <dbReference type="NCBI Taxonomy" id="84751"/>
    <lineage>
        <taxon>Eukaryota</taxon>
        <taxon>Fungi</taxon>
        <taxon>Dikarya</taxon>
        <taxon>Basidiomycota</taxon>
        <taxon>Ustilaginomycotina</taxon>
        <taxon>Ustilaginomycetes</taxon>
        <taxon>Ustilaginales</taxon>
        <taxon>Ustilaginaceae</taxon>
        <taxon>Pseudozyma</taxon>
    </lineage>
</organism>
<proteinExistence type="predicted"/>
<evidence type="ECO:0000313" key="3">
    <source>
        <dbReference type="Proteomes" id="UP000323386"/>
    </source>
</evidence>
<reference evidence="2 3" key="1">
    <citation type="submission" date="2018-03" db="EMBL/GenBank/DDBJ databases">
        <authorList>
            <person name="Guldener U."/>
        </authorList>
    </citation>
    <scope>NUCLEOTIDE SEQUENCE [LARGE SCALE GENOMIC DNA]</scope>
    <source>
        <strain evidence="2 3">DAOM196992</strain>
    </source>
</reference>
<keyword evidence="3" id="KW-1185">Reference proteome</keyword>
<accession>A0A5C3F831</accession>
<name>A0A5C3F831_9BASI</name>
<feature type="region of interest" description="Disordered" evidence="1">
    <location>
        <begin position="1"/>
        <end position="66"/>
    </location>
</feature>
<dbReference type="Proteomes" id="UP000323386">
    <property type="component" value="Unassembled WGS sequence"/>
</dbReference>
<feature type="compositionally biased region" description="Basic and acidic residues" evidence="1">
    <location>
        <begin position="36"/>
        <end position="45"/>
    </location>
</feature>
<gene>
    <name evidence="2" type="ORF">PSFLO_06004</name>
</gene>
<sequence length="205" mass="20989">MSRRRRASGPGARRQAAAAGRHLRPFSLAPSAGGPGDREAGEAKGADGQAGRRQASRPASGRDSQGLATCQLSLPLRTVTHTHAAASAVVVEPSAQPSPAPAPPVATPPAPAPRPPAAKLHAFIAIAFALRALGPPQAALRRPRILDSLGPFRQFAATRISPKHDQETSVISWLADGPSGQDRLSAPCSALVSVSSAGPKKSPDD</sequence>
<feature type="compositionally biased region" description="Low complexity" evidence="1">
    <location>
        <begin position="8"/>
        <end position="20"/>
    </location>
</feature>
<dbReference type="EMBL" id="OOIP01000020">
    <property type="protein sequence ID" value="SPO40522.1"/>
    <property type="molecule type" value="Genomic_DNA"/>
</dbReference>
<protein>
    <submittedName>
        <fullName evidence="2">Uncharacterized protein</fullName>
    </submittedName>
</protein>
<evidence type="ECO:0000313" key="2">
    <source>
        <dbReference type="EMBL" id="SPO40522.1"/>
    </source>
</evidence>
<evidence type="ECO:0000256" key="1">
    <source>
        <dbReference type="SAM" id="MobiDB-lite"/>
    </source>
</evidence>
<dbReference type="AlphaFoldDB" id="A0A5C3F831"/>
<feature type="compositionally biased region" description="Pro residues" evidence="1">
    <location>
        <begin position="96"/>
        <end position="114"/>
    </location>
</feature>